<keyword evidence="3" id="KW-0732">Signal</keyword>
<feature type="chain" id="PRO_5015650719" evidence="3">
    <location>
        <begin position="18"/>
        <end position="190"/>
    </location>
</feature>
<dbReference type="AlphaFoldDB" id="A0A2T7NSL0"/>
<protein>
    <submittedName>
        <fullName evidence="4">Uncharacterized protein</fullName>
    </submittedName>
</protein>
<evidence type="ECO:0000256" key="3">
    <source>
        <dbReference type="SAM" id="SignalP"/>
    </source>
</evidence>
<gene>
    <name evidence="4" type="ORF">C0Q70_14631</name>
</gene>
<dbReference type="EMBL" id="PZQS01000009">
    <property type="protein sequence ID" value="PVD24161.1"/>
    <property type="molecule type" value="Genomic_DNA"/>
</dbReference>
<evidence type="ECO:0000313" key="5">
    <source>
        <dbReference type="Proteomes" id="UP000245119"/>
    </source>
</evidence>
<comment type="caution">
    <text evidence="4">The sequence shown here is derived from an EMBL/GenBank/DDBJ whole genome shotgun (WGS) entry which is preliminary data.</text>
</comment>
<keyword evidence="2" id="KW-0472">Membrane</keyword>
<evidence type="ECO:0000256" key="2">
    <source>
        <dbReference type="SAM" id="Phobius"/>
    </source>
</evidence>
<keyword evidence="2" id="KW-1133">Transmembrane helix</keyword>
<feature type="signal peptide" evidence="3">
    <location>
        <begin position="1"/>
        <end position="17"/>
    </location>
</feature>
<keyword evidence="2" id="KW-0812">Transmembrane</keyword>
<feature type="compositionally biased region" description="Low complexity" evidence="1">
    <location>
        <begin position="131"/>
        <end position="140"/>
    </location>
</feature>
<sequence length="190" mass="20703">MLLTITLHCMWLTMSAAVSGCGDMTSDEVNRACSEIKEESQRTKLEIHHADFSLFDNIMNSMEELKALPGELKESLILHVERRSLMVAGVVVAIGAAIMLLGCLWIHWCHTEHGEYVPLTPAKEEHEKKNSSSTTTRSSETILTRQAHTWIMAVGPPLLLGALVAVIGNAAANNNSEHKVVVACVGCTKA</sequence>
<name>A0A2T7NSL0_POMCA</name>
<organism evidence="4 5">
    <name type="scientific">Pomacea canaliculata</name>
    <name type="common">Golden apple snail</name>
    <dbReference type="NCBI Taxonomy" id="400727"/>
    <lineage>
        <taxon>Eukaryota</taxon>
        <taxon>Metazoa</taxon>
        <taxon>Spiralia</taxon>
        <taxon>Lophotrochozoa</taxon>
        <taxon>Mollusca</taxon>
        <taxon>Gastropoda</taxon>
        <taxon>Caenogastropoda</taxon>
        <taxon>Architaenioglossa</taxon>
        <taxon>Ampullarioidea</taxon>
        <taxon>Ampullariidae</taxon>
        <taxon>Pomacea</taxon>
    </lineage>
</organism>
<feature type="transmembrane region" description="Helical" evidence="2">
    <location>
        <begin position="85"/>
        <end position="106"/>
    </location>
</feature>
<keyword evidence="5" id="KW-1185">Reference proteome</keyword>
<proteinExistence type="predicted"/>
<evidence type="ECO:0000313" key="4">
    <source>
        <dbReference type="EMBL" id="PVD24161.1"/>
    </source>
</evidence>
<feature type="region of interest" description="Disordered" evidence="1">
    <location>
        <begin position="120"/>
        <end position="140"/>
    </location>
</feature>
<reference evidence="4 5" key="1">
    <citation type="submission" date="2018-04" db="EMBL/GenBank/DDBJ databases">
        <title>The genome of golden apple snail Pomacea canaliculata provides insight into stress tolerance and invasive adaptation.</title>
        <authorList>
            <person name="Liu C."/>
            <person name="Liu B."/>
            <person name="Ren Y."/>
            <person name="Zhang Y."/>
            <person name="Wang H."/>
            <person name="Li S."/>
            <person name="Jiang F."/>
            <person name="Yin L."/>
            <person name="Zhang G."/>
            <person name="Qian W."/>
            <person name="Fan W."/>
        </authorList>
    </citation>
    <scope>NUCLEOTIDE SEQUENCE [LARGE SCALE GENOMIC DNA]</scope>
    <source>
        <strain evidence="4">SZHN2017</strain>
        <tissue evidence="4">Muscle</tissue>
    </source>
</reference>
<accession>A0A2T7NSL0</accession>
<evidence type="ECO:0000256" key="1">
    <source>
        <dbReference type="SAM" id="MobiDB-lite"/>
    </source>
</evidence>
<dbReference type="Proteomes" id="UP000245119">
    <property type="component" value="Linkage Group LG9"/>
</dbReference>